<dbReference type="Gene3D" id="3.60.15.10">
    <property type="entry name" value="Ribonuclease Z/Hydroxyacylglutathione hydrolase-like"/>
    <property type="match status" value="1"/>
</dbReference>
<reference evidence="6 7" key="1">
    <citation type="submission" date="2016-10" db="EMBL/GenBank/DDBJ databases">
        <authorList>
            <person name="de Groot N.N."/>
        </authorList>
    </citation>
    <scope>NUCLEOTIDE SEQUENCE [LARGE SCALE GENOMIC DNA]</scope>
    <source>
        <strain evidence="6">MBHS1</strain>
    </source>
</reference>
<name>A0A1H6FI93_9GAMM</name>
<sequence length="210" mass="23775">MLQYKIIPVTDFQQNSTLLWCDQSQKAALIDPGGEPDLLCSELESRKLIPEKILLTHAHIDHVGAVAELARRWSIPIEGPHQADRFWLDSLAEQCQVFGFPKVESFIPQRWLKQHDQVTVGELLLEVRHCPGHTPGHIIFYHADSKLAWVGDVLFKGSIGRTDFPQSDTASLLKCIREQLLPLGDEVRFIPGHGPMSSFGEERHSNPFLR</sequence>
<dbReference type="AlphaFoldDB" id="A0A1H6FI93"/>
<accession>A0A1H6FI93</accession>
<dbReference type="GO" id="GO:0016787">
    <property type="term" value="F:hydrolase activity"/>
    <property type="evidence" value="ECO:0007669"/>
    <property type="project" value="UniProtKB-KW"/>
</dbReference>
<evidence type="ECO:0000313" key="6">
    <source>
        <dbReference type="EMBL" id="SEH08734.1"/>
    </source>
</evidence>
<feature type="domain" description="Metallo-beta-lactamase" evidence="5">
    <location>
        <begin position="13"/>
        <end position="193"/>
    </location>
</feature>
<keyword evidence="4" id="KW-0862">Zinc</keyword>
<proteinExistence type="predicted"/>
<protein>
    <submittedName>
        <fullName evidence="6">Putative metallo-hydrolase</fullName>
        <ecNumber evidence="6">3.-.-.-</ecNumber>
    </submittedName>
</protein>
<organism evidence="6 7">
    <name type="scientific">Candidatus Venteria ishoeyi</name>
    <dbReference type="NCBI Taxonomy" id="1899563"/>
    <lineage>
        <taxon>Bacteria</taxon>
        <taxon>Pseudomonadati</taxon>
        <taxon>Pseudomonadota</taxon>
        <taxon>Gammaproteobacteria</taxon>
        <taxon>Thiotrichales</taxon>
        <taxon>Thiotrichaceae</taxon>
        <taxon>Venteria</taxon>
    </lineage>
</organism>
<dbReference type="EC" id="3.-.-.-" evidence="6"/>
<keyword evidence="3 6" id="KW-0378">Hydrolase</keyword>
<dbReference type="InterPro" id="IPR001279">
    <property type="entry name" value="Metallo-B-lactamas"/>
</dbReference>
<gene>
    <name evidence="6" type="ORF">MBHS_04626</name>
</gene>
<keyword evidence="2" id="KW-0479">Metal-binding</keyword>
<evidence type="ECO:0000259" key="5">
    <source>
        <dbReference type="SMART" id="SM00849"/>
    </source>
</evidence>
<dbReference type="PANTHER" id="PTHR46233">
    <property type="entry name" value="HYDROXYACYLGLUTATHIONE HYDROLASE GLOC"/>
    <property type="match status" value="1"/>
</dbReference>
<dbReference type="InterPro" id="IPR051453">
    <property type="entry name" value="MBL_Glyoxalase_II"/>
</dbReference>
<dbReference type="GO" id="GO:0046872">
    <property type="term" value="F:metal ion binding"/>
    <property type="evidence" value="ECO:0007669"/>
    <property type="project" value="UniProtKB-KW"/>
</dbReference>
<evidence type="ECO:0000256" key="2">
    <source>
        <dbReference type="ARBA" id="ARBA00022723"/>
    </source>
</evidence>
<evidence type="ECO:0000256" key="4">
    <source>
        <dbReference type="ARBA" id="ARBA00022833"/>
    </source>
</evidence>
<dbReference type="OrthoDB" id="9802248at2"/>
<dbReference type="SMART" id="SM00849">
    <property type="entry name" value="Lactamase_B"/>
    <property type="match status" value="1"/>
</dbReference>
<dbReference type="CDD" id="cd07737">
    <property type="entry name" value="YcbL-like_MBL-fold"/>
    <property type="match status" value="1"/>
</dbReference>
<comment type="cofactor">
    <cofactor evidence="1">
        <name>Zn(2+)</name>
        <dbReference type="ChEBI" id="CHEBI:29105"/>
    </cofactor>
</comment>
<dbReference type="Proteomes" id="UP000236724">
    <property type="component" value="Unassembled WGS sequence"/>
</dbReference>
<dbReference type="EMBL" id="FMSV02000556">
    <property type="protein sequence ID" value="SEH08734.1"/>
    <property type="molecule type" value="Genomic_DNA"/>
</dbReference>
<evidence type="ECO:0000256" key="1">
    <source>
        <dbReference type="ARBA" id="ARBA00001947"/>
    </source>
</evidence>
<evidence type="ECO:0000256" key="3">
    <source>
        <dbReference type="ARBA" id="ARBA00022801"/>
    </source>
</evidence>
<dbReference type="SUPFAM" id="SSF56281">
    <property type="entry name" value="Metallo-hydrolase/oxidoreductase"/>
    <property type="match status" value="1"/>
</dbReference>
<dbReference type="Pfam" id="PF00753">
    <property type="entry name" value="Lactamase_B"/>
    <property type="match status" value="1"/>
</dbReference>
<dbReference type="PANTHER" id="PTHR46233:SF3">
    <property type="entry name" value="HYDROXYACYLGLUTATHIONE HYDROLASE GLOC"/>
    <property type="match status" value="1"/>
</dbReference>
<evidence type="ECO:0000313" key="7">
    <source>
        <dbReference type="Proteomes" id="UP000236724"/>
    </source>
</evidence>
<keyword evidence="7" id="KW-1185">Reference proteome</keyword>
<dbReference type="RefSeq" id="WP_103922251.1">
    <property type="nucleotide sequence ID" value="NZ_FMSV02000556.1"/>
</dbReference>
<dbReference type="InterPro" id="IPR036866">
    <property type="entry name" value="RibonucZ/Hydroxyglut_hydro"/>
</dbReference>